<name>A0A501WBB0_9BACT</name>
<dbReference type="OrthoDB" id="9766423at2"/>
<dbReference type="HAMAP" id="MF_00409">
    <property type="entry name" value="LpxK"/>
    <property type="match status" value="1"/>
</dbReference>
<dbReference type="RefSeq" id="WP_140618108.1">
    <property type="nucleotide sequence ID" value="NZ_VFRQ01000001.1"/>
</dbReference>
<comment type="pathway">
    <text evidence="2 13">Glycolipid biosynthesis; lipid IV(A) biosynthesis; lipid IV(A) from (3R)-3-hydroxytetradecanoyl-[acyl-carrier-protein] and UDP-N-acetyl-alpha-D-glucosamine: step 6/6.</text>
</comment>
<gene>
    <name evidence="13 14" type="primary">lpxK</name>
    <name evidence="14" type="ORF">FJM65_00145</name>
</gene>
<evidence type="ECO:0000256" key="6">
    <source>
        <dbReference type="ARBA" id="ARBA00022556"/>
    </source>
</evidence>
<evidence type="ECO:0000256" key="8">
    <source>
        <dbReference type="ARBA" id="ARBA00022741"/>
    </source>
</evidence>
<dbReference type="GO" id="GO:0005886">
    <property type="term" value="C:plasma membrane"/>
    <property type="evidence" value="ECO:0007669"/>
    <property type="project" value="TreeGrafter"/>
</dbReference>
<proteinExistence type="inferred from homology"/>
<keyword evidence="5 13" id="KW-0444">Lipid biosynthesis</keyword>
<evidence type="ECO:0000256" key="1">
    <source>
        <dbReference type="ARBA" id="ARBA00002274"/>
    </source>
</evidence>
<comment type="catalytic activity">
    <reaction evidence="13">
        <text>a lipid A disaccharide + ATP = a lipid IVA + ADP + H(+)</text>
        <dbReference type="Rhea" id="RHEA:67840"/>
        <dbReference type="ChEBI" id="CHEBI:15378"/>
        <dbReference type="ChEBI" id="CHEBI:30616"/>
        <dbReference type="ChEBI" id="CHEBI:176343"/>
        <dbReference type="ChEBI" id="CHEBI:176425"/>
        <dbReference type="ChEBI" id="CHEBI:456216"/>
        <dbReference type="EC" id="2.7.1.130"/>
    </reaction>
</comment>
<dbReference type="GO" id="GO:0005524">
    <property type="term" value="F:ATP binding"/>
    <property type="evidence" value="ECO:0007669"/>
    <property type="project" value="UniProtKB-UniRule"/>
</dbReference>
<organism evidence="14 15">
    <name type="scientific">Pontibacter mangrovi</name>
    <dbReference type="NCBI Taxonomy" id="2589816"/>
    <lineage>
        <taxon>Bacteria</taxon>
        <taxon>Pseudomonadati</taxon>
        <taxon>Bacteroidota</taxon>
        <taxon>Cytophagia</taxon>
        <taxon>Cytophagales</taxon>
        <taxon>Hymenobacteraceae</taxon>
        <taxon>Pontibacter</taxon>
    </lineage>
</organism>
<comment type="function">
    <text evidence="1 13">Transfers the gamma-phosphate of ATP to the 4'-position of a tetraacyldisaccharide 1-phosphate intermediate (termed DS-1-P) to form tetraacyldisaccharide 1,4'-bis-phosphate (lipid IVA).</text>
</comment>
<feature type="binding site" evidence="13">
    <location>
        <begin position="48"/>
        <end position="55"/>
    </location>
    <ligand>
        <name>ATP</name>
        <dbReference type="ChEBI" id="CHEBI:30616"/>
    </ligand>
</feature>
<dbReference type="NCBIfam" id="TIGR00682">
    <property type="entry name" value="lpxK"/>
    <property type="match status" value="1"/>
</dbReference>
<comment type="caution">
    <text evidence="14">The sequence shown here is derived from an EMBL/GenBank/DDBJ whole genome shotgun (WGS) entry which is preliminary data.</text>
</comment>
<keyword evidence="8 13" id="KW-0547">Nucleotide-binding</keyword>
<evidence type="ECO:0000256" key="9">
    <source>
        <dbReference type="ARBA" id="ARBA00022777"/>
    </source>
</evidence>
<dbReference type="AlphaFoldDB" id="A0A501WBB0"/>
<comment type="similarity">
    <text evidence="13">Belongs to the LpxK family.</text>
</comment>
<keyword evidence="9 13" id="KW-0418">Kinase</keyword>
<evidence type="ECO:0000256" key="4">
    <source>
        <dbReference type="ARBA" id="ARBA00016436"/>
    </source>
</evidence>
<keyword evidence="6 13" id="KW-0441">Lipid A biosynthesis</keyword>
<evidence type="ECO:0000256" key="2">
    <source>
        <dbReference type="ARBA" id="ARBA00004870"/>
    </source>
</evidence>
<dbReference type="PANTHER" id="PTHR42724">
    <property type="entry name" value="TETRAACYLDISACCHARIDE 4'-KINASE"/>
    <property type="match status" value="1"/>
</dbReference>
<dbReference type="InterPro" id="IPR027417">
    <property type="entry name" value="P-loop_NTPase"/>
</dbReference>
<evidence type="ECO:0000256" key="10">
    <source>
        <dbReference type="ARBA" id="ARBA00022840"/>
    </source>
</evidence>
<evidence type="ECO:0000313" key="15">
    <source>
        <dbReference type="Proteomes" id="UP000316727"/>
    </source>
</evidence>
<evidence type="ECO:0000256" key="5">
    <source>
        <dbReference type="ARBA" id="ARBA00022516"/>
    </source>
</evidence>
<protein>
    <recommendedName>
        <fullName evidence="4 13">Tetraacyldisaccharide 4'-kinase</fullName>
        <ecNumber evidence="3 13">2.7.1.130</ecNumber>
    </recommendedName>
    <alternativeName>
        <fullName evidence="12 13">Lipid A 4'-kinase</fullName>
    </alternativeName>
</protein>
<keyword evidence="10 13" id="KW-0067">ATP-binding</keyword>
<dbReference type="EC" id="2.7.1.130" evidence="3 13"/>
<dbReference type="GO" id="GO:0009029">
    <property type="term" value="F:lipid-A 4'-kinase activity"/>
    <property type="evidence" value="ECO:0007669"/>
    <property type="project" value="UniProtKB-UniRule"/>
</dbReference>
<dbReference type="UniPathway" id="UPA00359">
    <property type="reaction ID" value="UER00482"/>
</dbReference>
<dbReference type="Proteomes" id="UP000316727">
    <property type="component" value="Unassembled WGS sequence"/>
</dbReference>
<evidence type="ECO:0000256" key="12">
    <source>
        <dbReference type="ARBA" id="ARBA00029757"/>
    </source>
</evidence>
<dbReference type="EMBL" id="VFRQ01000001">
    <property type="protein sequence ID" value="TPE45795.1"/>
    <property type="molecule type" value="Genomic_DNA"/>
</dbReference>
<dbReference type="GO" id="GO:0009245">
    <property type="term" value="P:lipid A biosynthetic process"/>
    <property type="evidence" value="ECO:0007669"/>
    <property type="project" value="UniProtKB-UniRule"/>
</dbReference>
<evidence type="ECO:0000256" key="7">
    <source>
        <dbReference type="ARBA" id="ARBA00022679"/>
    </source>
</evidence>
<keyword evidence="7 13" id="KW-0808">Transferase</keyword>
<evidence type="ECO:0000256" key="13">
    <source>
        <dbReference type="HAMAP-Rule" id="MF_00409"/>
    </source>
</evidence>
<dbReference type="InterPro" id="IPR003758">
    <property type="entry name" value="LpxK"/>
</dbReference>
<accession>A0A501WBB0</accession>
<dbReference type="GO" id="GO:0009244">
    <property type="term" value="P:lipopolysaccharide core region biosynthetic process"/>
    <property type="evidence" value="ECO:0007669"/>
    <property type="project" value="TreeGrafter"/>
</dbReference>
<evidence type="ECO:0000313" key="14">
    <source>
        <dbReference type="EMBL" id="TPE45795.1"/>
    </source>
</evidence>
<reference evidence="14 15" key="1">
    <citation type="submission" date="2019-06" db="EMBL/GenBank/DDBJ databases">
        <title>A novel bacterium of genus Pontibacter, isolated from marine sediment.</title>
        <authorList>
            <person name="Huang H."/>
            <person name="Mo K."/>
            <person name="Hu Y."/>
        </authorList>
    </citation>
    <scope>NUCLEOTIDE SEQUENCE [LARGE SCALE GENOMIC DNA]</scope>
    <source>
        <strain evidence="14 15">HB172049</strain>
    </source>
</reference>
<evidence type="ECO:0000256" key="11">
    <source>
        <dbReference type="ARBA" id="ARBA00023098"/>
    </source>
</evidence>
<keyword evidence="11 13" id="KW-0443">Lipid metabolism</keyword>
<sequence length="351" mass="39356">MHSYLQIPLWPFSQLYGGIMHFRNLGYDKGLLPSRQFGLPVIAVGNLTVGGTGKTPHVEYLLRLLHSYKVATLSRGYKRQSKGFILADASATTAILGDEPFQYHLDFKDVAVAVCEDRVKGIEQLQELVPNLQVVVLDDAMQHRPVQPSLNILITDYNRPFYVDYVLPAGRLREPRSGARRADVVIVSKCPVGIGQQERERILAQVQRYALPNTPVFFSTFAYGSPVAIGDAASFSKKKIVLLTGIANAEPLKVYLQEQGYTILEHLDFPDHHQYTRLDIDKLADLLQRPAFSGASVITTRKDAVKLTDKPLLPLTRNLPIFFVPIEVQFTEGGKRLDELVLQHVQKRLQG</sequence>
<dbReference type="SUPFAM" id="SSF52540">
    <property type="entry name" value="P-loop containing nucleoside triphosphate hydrolases"/>
    <property type="match status" value="1"/>
</dbReference>
<evidence type="ECO:0000256" key="3">
    <source>
        <dbReference type="ARBA" id="ARBA00012071"/>
    </source>
</evidence>
<keyword evidence="15" id="KW-1185">Reference proteome</keyword>
<dbReference type="Pfam" id="PF02606">
    <property type="entry name" value="LpxK"/>
    <property type="match status" value="1"/>
</dbReference>
<dbReference type="PANTHER" id="PTHR42724:SF1">
    <property type="entry name" value="TETRAACYLDISACCHARIDE 4'-KINASE, MITOCHONDRIAL-RELATED"/>
    <property type="match status" value="1"/>
</dbReference>